<keyword evidence="3" id="KW-1185">Reference proteome</keyword>
<proteinExistence type="inferred from homology"/>
<dbReference type="InterPro" id="IPR011256">
    <property type="entry name" value="Reg_factor_effector_dom_sf"/>
</dbReference>
<dbReference type="Gene3D" id="3.20.80.10">
    <property type="entry name" value="Regulatory factor, effector binding domain"/>
    <property type="match status" value="2"/>
</dbReference>
<dbReference type="SUPFAM" id="SSF55136">
    <property type="entry name" value="Probable bacterial effector-binding domain"/>
    <property type="match status" value="2"/>
</dbReference>
<dbReference type="PANTHER" id="PTHR11220">
    <property type="entry name" value="HEME-BINDING PROTEIN-RELATED"/>
    <property type="match status" value="1"/>
</dbReference>
<comment type="similarity">
    <text evidence="1">Belongs to the HEBP family.</text>
</comment>
<organism evidence="2 3">
    <name type="scientific">Salix udensis</name>
    <dbReference type="NCBI Taxonomy" id="889485"/>
    <lineage>
        <taxon>Eukaryota</taxon>
        <taxon>Viridiplantae</taxon>
        <taxon>Streptophyta</taxon>
        <taxon>Embryophyta</taxon>
        <taxon>Tracheophyta</taxon>
        <taxon>Spermatophyta</taxon>
        <taxon>Magnoliopsida</taxon>
        <taxon>eudicotyledons</taxon>
        <taxon>Gunneridae</taxon>
        <taxon>Pentapetalae</taxon>
        <taxon>rosids</taxon>
        <taxon>fabids</taxon>
        <taxon>Malpighiales</taxon>
        <taxon>Salicaceae</taxon>
        <taxon>Saliceae</taxon>
        <taxon>Salix</taxon>
    </lineage>
</organism>
<evidence type="ECO:0000313" key="3">
    <source>
        <dbReference type="Proteomes" id="UP001162972"/>
    </source>
</evidence>
<reference evidence="2 3" key="1">
    <citation type="journal article" date="2023" name="Int. J. Mol. Sci.">
        <title>De Novo Assembly and Annotation of 11 Diverse Shrub Willow (Salix) Genomes Reveals Novel Gene Organization in Sex-Linked Regions.</title>
        <authorList>
            <person name="Hyden B."/>
            <person name="Feng K."/>
            <person name="Yates T.B."/>
            <person name="Jawdy S."/>
            <person name="Cereghino C."/>
            <person name="Smart L.B."/>
            <person name="Muchero W."/>
        </authorList>
    </citation>
    <scope>NUCLEOTIDE SEQUENCE [LARGE SCALE GENOMIC DNA]</scope>
    <source>
        <tissue evidence="2">Shoot tip</tissue>
    </source>
</reference>
<dbReference type="Pfam" id="PF04832">
    <property type="entry name" value="SOUL"/>
    <property type="match status" value="2"/>
</dbReference>
<dbReference type="Proteomes" id="UP001162972">
    <property type="component" value="Chromosome 16"/>
</dbReference>
<comment type="caution">
    <text evidence="2">The sequence shown here is derived from an EMBL/GenBank/DDBJ whole genome shotgun (WGS) entry which is preliminary data.</text>
</comment>
<evidence type="ECO:0000313" key="2">
    <source>
        <dbReference type="EMBL" id="KAJ6425418.1"/>
    </source>
</evidence>
<dbReference type="EMBL" id="JAPFFJ010000006">
    <property type="protein sequence ID" value="KAJ6425418.1"/>
    <property type="molecule type" value="Genomic_DNA"/>
</dbReference>
<name>A0AAD6KLH2_9ROSI</name>
<dbReference type="AlphaFoldDB" id="A0AAD6KLH2"/>
<sequence length="311" mass="35244">MARVLRQSSCKLQAIESPKMLLSNSTPPVLTMIPPYNSPSKIRSMAADRTTAASPQRRPMLAFEARVSLVLALASQASYRSQRLLFDLATETTRYLFPKRYESPNLEEALMAVPDLETLKYKVLCRKEGYEIREVEPYFIAETTMSGKSGFDFNGASQAFNVLAEYLFGKNTMKERMEMTTPVITRKTQTEGEKMEMTTPVVTKKMGNQDKWQMSFVMPSKYGANLPLPKDPTVRIEEVPGRVVAVVAFSGFVTDEEVKHRELKLRHALKNEPEFIVKESASVEVAQYNPPLTLPFTRRNEIALEVERKGE</sequence>
<gene>
    <name evidence="2" type="ORF">OIU84_026066</name>
</gene>
<dbReference type="PANTHER" id="PTHR11220:SF54">
    <property type="entry name" value="OS02G0533200 PROTEIN"/>
    <property type="match status" value="1"/>
</dbReference>
<protein>
    <recommendedName>
        <fullName evidence="4">Heme-binding-like protein At3g10130, chloroplastic</fullName>
    </recommendedName>
</protein>
<accession>A0AAD6KLH2</accession>
<evidence type="ECO:0008006" key="4">
    <source>
        <dbReference type="Google" id="ProtNLM"/>
    </source>
</evidence>
<dbReference type="InterPro" id="IPR006917">
    <property type="entry name" value="SOUL_heme-bd"/>
</dbReference>
<evidence type="ECO:0000256" key="1">
    <source>
        <dbReference type="ARBA" id="ARBA00009817"/>
    </source>
</evidence>